<keyword evidence="1" id="KW-1185">Reference proteome</keyword>
<evidence type="ECO:0000313" key="2">
    <source>
        <dbReference type="WBParaSite" id="SVE_1000925750.1"/>
    </source>
</evidence>
<proteinExistence type="predicted"/>
<dbReference type="Proteomes" id="UP000035680">
    <property type="component" value="Unassembled WGS sequence"/>
</dbReference>
<accession>A0A0K0FLX7</accession>
<sequence>MNEEFQVNLTLITSLPFVHTARRCPELSNIERQEEIQKIFIFFCVKSFQSLLFEPGKSRNKVFVGEPAKGSFRFFI</sequence>
<reference evidence="1" key="1">
    <citation type="submission" date="2014-07" db="EMBL/GenBank/DDBJ databases">
        <authorList>
            <person name="Martin A.A"/>
            <person name="De Silva N."/>
        </authorList>
    </citation>
    <scope>NUCLEOTIDE SEQUENCE</scope>
</reference>
<reference evidence="2" key="2">
    <citation type="submission" date="2015-08" db="UniProtKB">
        <authorList>
            <consortium name="WormBaseParasite"/>
        </authorList>
    </citation>
    <scope>IDENTIFICATION</scope>
</reference>
<evidence type="ECO:0000313" key="1">
    <source>
        <dbReference type="Proteomes" id="UP000035680"/>
    </source>
</evidence>
<dbReference type="WBParaSite" id="SVE_1000925750.1">
    <property type="protein sequence ID" value="SVE_1000925750.1"/>
    <property type="gene ID" value="SVE_1000925750"/>
</dbReference>
<dbReference type="AlphaFoldDB" id="A0A0K0FLX7"/>
<protein>
    <submittedName>
        <fullName evidence="2">Uncharacterized protein</fullName>
    </submittedName>
</protein>
<organism evidence="1 2">
    <name type="scientific">Strongyloides venezuelensis</name>
    <name type="common">Threadworm</name>
    <dbReference type="NCBI Taxonomy" id="75913"/>
    <lineage>
        <taxon>Eukaryota</taxon>
        <taxon>Metazoa</taxon>
        <taxon>Ecdysozoa</taxon>
        <taxon>Nematoda</taxon>
        <taxon>Chromadorea</taxon>
        <taxon>Rhabditida</taxon>
        <taxon>Tylenchina</taxon>
        <taxon>Panagrolaimomorpha</taxon>
        <taxon>Strongyloidoidea</taxon>
        <taxon>Strongyloididae</taxon>
        <taxon>Strongyloides</taxon>
    </lineage>
</organism>
<name>A0A0K0FLX7_STRVS</name>